<evidence type="ECO:0000256" key="6">
    <source>
        <dbReference type="ARBA" id="ARBA00023136"/>
    </source>
</evidence>
<evidence type="ECO:0000313" key="10">
    <source>
        <dbReference type="Proteomes" id="UP001147700"/>
    </source>
</evidence>
<feature type="transmembrane region" description="Helical" evidence="7">
    <location>
        <begin position="93"/>
        <end position="112"/>
    </location>
</feature>
<evidence type="ECO:0000259" key="8">
    <source>
        <dbReference type="PROSITE" id="PS50928"/>
    </source>
</evidence>
<organism evidence="9 10">
    <name type="scientific">Solirubrobacter deserti</name>
    <dbReference type="NCBI Taxonomy" id="2282478"/>
    <lineage>
        <taxon>Bacteria</taxon>
        <taxon>Bacillati</taxon>
        <taxon>Actinomycetota</taxon>
        <taxon>Thermoleophilia</taxon>
        <taxon>Solirubrobacterales</taxon>
        <taxon>Solirubrobacteraceae</taxon>
        <taxon>Solirubrobacter</taxon>
    </lineage>
</organism>
<dbReference type="EMBL" id="JAPCID010000047">
    <property type="protein sequence ID" value="MDA0140946.1"/>
    <property type="molecule type" value="Genomic_DNA"/>
</dbReference>
<comment type="caution">
    <text evidence="9">The sequence shown here is derived from an EMBL/GenBank/DDBJ whole genome shotgun (WGS) entry which is preliminary data.</text>
</comment>
<dbReference type="SUPFAM" id="SSF161098">
    <property type="entry name" value="MetI-like"/>
    <property type="match status" value="1"/>
</dbReference>
<comment type="similarity">
    <text evidence="7">Belongs to the binding-protein-dependent transport system permease family.</text>
</comment>
<keyword evidence="5 7" id="KW-1133">Transmembrane helix</keyword>
<sequence>MRTRTLLVDLLVLAAAAAFLCPVVLLVALSFQDPAGAVSLENYTRAWEEAGLARALANSTLIALCTLVGVVVLGSLAAYGLARAARRTGYRLYLLFLVGLILPFQLALIPLYQLVADAGLLGTYTGIVAFSIGLQLPITVFLYTGFLRAQPRELADAALVDGASHLQAFVYVVFPQLWPVTGVVLVMNAVFVWNDFLTPLLYLGGSGKETVPVTLYTFVGEFGTEWGPIFAAVVLATLPVLAVIAVAAPRRRRAG</sequence>
<feature type="domain" description="ABC transmembrane type-1" evidence="8">
    <location>
        <begin position="56"/>
        <end position="247"/>
    </location>
</feature>
<feature type="transmembrane region" description="Helical" evidence="7">
    <location>
        <begin position="61"/>
        <end position="81"/>
    </location>
</feature>
<evidence type="ECO:0000256" key="3">
    <source>
        <dbReference type="ARBA" id="ARBA00022475"/>
    </source>
</evidence>
<evidence type="ECO:0000256" key="1">
    <source>
        <dbReference type="ARBA" id="ARBA00004651"/>
    </source>
</evidence>
<protein>
    <submittedName>
        <fullName evidence="9">Carbohydrate ABC transporter permease</fullName>
    </submittedName>
</protein>
<dbReference type="Proteomes" id="UP001147700">
    <property type="component" value="Unassembled WGS sequence"/>
</dbReference>
<evidence type="ECO:0000256" key="2">
    <source>
        <dbReference type="ARBA" id="ARBA00022448"/>
    </source>
</evidence>
<feature type="transmembrane region" description="Helical" evidence="7">
    <location>
        <begin position="226"/>
        <end position="248"/>
    </location>
</feature>
<dbReference type="Gene3D" id="1.10.3720.10">
    <property type="entry name" value="MetI-like"/>
    <property type="match status" value="1"/>
</dbReference>
<evidence type="ECO:0000313" key="9">
    <source>
        <dbReference type="EMBL" id="MDA0140946.1"/>
    </source>
</evidence>
<proteinExistence type="inferred from homology"/>
<gene>
    <name evidence="9" type="ORF">OJ962_25850</name>
</gene>
<dbReference type="InterPro" id="IPR035906">
    <property type="entry name" value="MetI-like_sf"/>
</dbReference>
<keyword evidence="2 7" id="KW-0813">Transport</keyword>
<dbReference type="PANTHER" id="PTHR43744">
    <property type="entry name" value="ABC TRANSPORTER PERMEASE PROTEIN MG189-RELATED-RELATED"/>
    <property type="match status" value="1"/>
</dbReference>
<dbReference type="Pfam" id="PF00528">
    <property type="entry name" value="BPD_transp_1"/>
    <property type="match status" value="1"/>
</dbReference>
<evidence type="ECO:0000256" key="5">
    <source>
        <dbReference type="ARBA" id="ARBA00022989"/>
    </source>
</evidence>
<comment type="subcellular location">
    <subcellularLocation>
        <location evidence="1 7">Cell membrane</location>
        <topology evidence="1 7">Multi-pass membrane protein</topology>
    </subcellularLocation>
</comment>
<dbReference type="InterPro" id="IPR000515">
    <property type="entry name" value="MetI-like"/>
</dbReference>
<dbReference type="RefSeq" id="WP_202958366.1">
    <property type="nucleotide sequence ID" value="NZ_JAPCID010000047.1"/>
</dbReference>
<reference evidence="9" key="1">
    <citation type="submission" date="2022-10" db="EMBL/GenBank/DDBJ databases">
        <title>The WGS of Solirubrobacter sp. CPCC 204708.</title>
        <authorList>
            <person name="Jiang Z."/>
        </authorList>
    </citation>
    <scope>NUCLEOTIDE SEQUENCE</scope>
    <source>
        <strain evidence="9">CPCC 204708</strain>
    </source>
</reference>
<keyword evidence="3" id="KW-1003">Cell membrane</keyword>
<evidence type="ECO:0000256" key="7">
    <source>
        <dbReference type="RuleBase" id="RU363032"/>
    </source>
</evidence>
<evidence type="ECO:0000256" key="4">
    <source>
        <dbReference type="ARBA" id="ARBA00022692"/>
    </source>
</evidence>
<dbReference type="PROSITE" id="PS50928">
    <property type="entry name" value="ABC_TM1"/>
    <property type="match status" value="1"/>
</dbReference>
<keyword evidence="10" id="KW-1185">Reference proteome</keyword>
<accession>A0ABT4RRR1</accession>
<feature type="transmembrane region" description="Helical" evidence="7">
    <location>
        <begin position="124"/>
        <end position="147"/>
    </location>
</feature>
<feature type="transmembrane region" description="Helical" evidence="7">
    <location>
        <begin position="168"/>
        <end position="193"/>
    </location>
</feature>
<dbReference type="CDD" id="cd06261">
    <property type="entry name" value="TM_PBP2"/>
    <property type="match status" value="1"/>
</dbReference>
<keyword evidence="4 7" id="KW-0812">Transmembrane</keyword>
<dbReference type="PANTHER" id="PTHR43744:SF3">
    <property type="entry name" value="LACTOSE TRANSPORT SYSTEM PERMEASE PROTEIN LACG"/>
    <property type="match status" value="1"/>
</dbReference>
<name>A0ABT4RRR1_9ACTN</name>
<keyword evidence="6 7" id="KW-0472">Membrane</keyword>